<dbReference type="eggNOG" id="COG2304">
    <property type="taxonomic scope" value="Bacteria"/>
</dbReference>
<accession>E4TZK8</accession>
<dbReference type="Proteomes" id="UP000008721">
    <property type="component" value="Chromosome"/>
</dbReference>
<dbReference type="HOGENOM" id="CLU_1136431_0_0_7"/>
<protein>
    <submittedName>
        <fullName evidence="2">Uncharacterized protein</fullName>
    </submittedName>
</protein>
<sequence>MFEGIYFQFPKLAFLLFFFLACEALCPLRSNPLYFPRPILFGEVGVKPPIWLWIAKWAMIAFLVIALMSPVRDREAARHERGWDILLIVDPLLTGTAAIPQIISFMNRRMDERIALWVPENTIVPLTYEHKALISILKQTPVPESSGEATLNISRFFATSQEGHKVAIIFSENPKSFLTTLPIGIQTAMISPLKEPQWADTLNRTYPSYKVKQSHRYFDYYYVYPLFLGFLSMLAYLYGRNQKGIR</sequence>
<proteinExistence type="predicted"/>
<evidence type="ECO:0000313" key="3">
    <source>
        <dbReference type="Proteomes" id="UP000008721"/>
    </source>
</evidence>
<keyword evidence="1" id="KW-0812">Transmembrane</keyword>
<reference evidence="2 3" key="1">
    <citation type="journal article" date="2012" name="Stand. Genomic Sci.">
        <title>Complete genome sequence of the sulfur compounds oxidizing chemolithoautotroph Sulfuricurvum kujiense type strain (YK-1(T)).</title>
        <authorList>
            <person name="Han C."/>
            <person name="Kotsyurbenko O."/>
            <person name="Chertkov O."/>
            <person name="Held B."/>
            <person name="Lapidus A."/>
            <person name="Nolan M."/>
            <person name="Lucas S."/>
            <person name="Hammon N."/>
            <person name="Deshpande S."/>
            <person name="Cheng J.F."/>
            <person name="Tapia R."/>
            <person name="Goodwin L.A."/>
            <person name="Pitluck S."/>
            <person name="Liolios K."/>
            <person name="Pagani I."/>
            <person name="Ivanova N."/>
            <person name="Mavromatis K."/>
            <person name="Mikhailova N."/>
            <person name="Pati A."/>
            <person name="Chen A."/>
            <person name="Palaniappan K."/>
            <person name="Land M."/>
            <person name="Hauser L."/>
            <person name="Chang Y.J."/>
            <person name="Jeffries C.D."/>
            <person name="Brambilla E.M."/>
            <person name="Rohde M."/>
            <person name="Spring S."/>
            <person name="Sikorski J."/>
            <person name="Goker M."/>
            <person name="Woyke T."/>
            <person name="Bristow J."/>
            <person name="Eisen J.A."/>
            <person name="Markowitz V."/>
            <person name="Hugenholtz P."/>
            <person name="Kyrpides N.C."/>
            <person name="Klenk H.P."/>
            <person name="Detter J.C."/>
        </authorList>
    </citation>
    <scope>NUCLEOTIDE SEQUENCE [LARGE SCALE GENOMIC DNA]</scope>
    <source>
        <strain evidence="3">ATCC BAA-921 / DSM 16994 / JCM 11577 / YK-1</strain>
    </source>
</reference>
<dbReference type="STRING" id="709032.Sulku_0429"/>
<dbReference type="EMBL" id="CP002355">
    <property type="protein sequence ID" value="ADR33096.1"/>
    <property type="molecule type" value="Genomic_DNA"/>
</dbReference>
<dbReference type="RefSeq" id="WP_013459293.1">
    <property type="nucleotide sequence ID" value="NC_014762.1"/>
</dbReference>
<dbReference type="KEGG" id="sku:Sulku_0429"/>
<gene>
    <name evidence="2" type="ordered locus">Sulku_0429</name>
</gene>
<keyword evidence="1" id="KW-0472">Membrane</keyword>
<organism evidence="2 3">
    <name type="scientific">Sulfuricurvum kujiense (strain ATCC BAA-921 / DSM 16994 / JCM 11577 / YK-1)</name>
    <dbReference type="NCBI Taxonomy" id="709032"/>
    <lineage>
        <taxon>Bacteria</taxon>
        <taxon>Pseudomonadati</taxon>
        <taxon>Campylobacterota</taxon>
        <taxon>Epsilonproteobacteria</taxon>
        <taxon>Campylobacterales</taxon>
        <taxon>Sulfurimonadaceae</taxon>
        <taxon>Sulfuricurvum</taxon>
    </lineage>
</organism>
<name>E4TZK8_SULKY</name>
<keyword evidence="3" id="KW-1185">Reference proteome</keyword>
<feature type="transmembrane region" description="Helical" evidence="1">
    <location>
        <begin position="50"/>
        <end position="71"/>
    </location>
</feature>
<feature type="transmembrane region" description="Helical" evidence="1">
    <location>
        <begin position="221"/>
        <end position="239"/>
    </location>
</feature>
<evidence type="ECO:0000256" key="1">
    <source>
        <dbReference type="SAM" id="Phobius"/>
    </source>
</evidence>
<keyword evidence="1" id="KW-1133">Transmembrane helix</keyword>
<dbReference type="AlphaFoldDB" id="E4TZK8"/>
<evidence type="ECO:0000313" key="2">
    <source>
        <dbReference type="EMBL" id="ADR33096.1"/>
    </source>
</evidence>